<keyword evidence="6 9" id="KW-0949">S-adenosyl-L-methionine</keyword>
<dbReference type="AlphaFoldDB" id="A0AAN0Y2U7"/>
<keyword evidence="4 9" id="KW-0489">Methyltransferase</keyword>
<gene>
    <name evidence="9" type="primary">rlmI</name>
    <name evidence="11" type="ORF">BA890_07870</name>
</gene>
<evidence type="ECO:0000256" key="3">
    <source>
        <dbReference type="ARBA" id="ARBA00022552"/>
    </source>
</evidence>
<dbReference type="Proteomes" id="UP000092741">
    <property type="component" value="Chromosome 1"/>
</dbReference>
<dbReference type="Gene3D" id="3.40.50.150">
    <property type="entry name" value="Vaccinia Virus protein VP39"/>
    <property type="match status" value="1"/>
</dbReference>
<evidence type="ECO:0000256" key="5">
    <source>
        <dbReference type="ARBA" id="ARBA00022679"/>
    </source>
</evidence>
<dbReference type="InterPro" id="IPR036974">
    <property type="entry name" value="PUA_sf"/>
</dbReference>
<dbReference type="Gene3D" id="3.30.750.80">
    <property type="entry name" value="RNA methyltransferase domain (HRMD) like"/>
    <property type="match status" value="1"/>
</dbReference>
<evidence type="ECO:0000256" key="9">
    <source>
        <dbReference type="HAMAP-Rule" id="MF_01857"/>
    </source>
</evidence>
<dbReference type="Pfam" id="PF17785">
    <property type="entry name" value="PUA_3"/>
    <property type="match status" value="1"/>
</dbReference>
<keyword evidence="7 9" id="KW-0694">RNA-binding</keyword>
<dbReference type="GO" id="GO:0016434">
    <property type="term" value="F:rRNA (cytosine) methyltransferase activity"/>
    <property type="evidence" value="ECO:0007669"/>
    <property type="project" value="UniProtKB-UniRule"/>
</dbReference>
<evidence type="ECO:0000256" key="4">
    <source>
        <dbReference type="ARBA" id="ARBA00022603"/>
    </source>
</evidence>
<reference evidence="11 12" key="1">
    <citation type="submission" date="2016-07" db="EMBL/GenBank/DDBJ databases">
        <title>Developing Vibrio natriegens as a novel, fast-growing host for biotechnology.</title>
        <authorList>
            <person name="Weinstock M.T."/>
            <person name="Hesek E.D."/>
            <person name="Wilson C.M."/>
            <person name="Gibson D.G."/>
        </authorList>
    </citation>
    <scope>NUCLEOTIDE SEQUENCE [LARGE SCALE GENOMIC DNA]</scope>
    <source>
        <strain evidence="11 12">ATCC 14048</strain>
    </source>
</reference>
<dbReference type="InterPro" id="IPR029063">
    <property type="entry name" value="SAM-dependent_MTases_sf"/>
</dbReference>
<dbReference type="InterPro" id="IPR019614">
    <property type="entry name" value="SAM-dep_methyl-trfase"/>
</dbReference>
<comment type="subcellular location">
    <subcellularLocation>
        <location evidence="1 9">Cytoplasm</location>
    </subcellularLocation>
</comment>
<dbReference type="EC" id="2.1.1.191" evidence="9"/>
<keyword evidence="3 9" id="KW-0698">rRNA processing</keyword>
<accession>A0AAN0Y2U7</accession>
<evidence type="ECO:0000256" key="1">
    <source>
        <dbReference type="ARBA" id="ARBA00004496"/>
    </source>
</evidence>
<dbReference type="GeneID" id="70912232"/>
<dbReference type="GO" id="GO:0005737">
    <property type="term" value="C:cytoplasm"/>
    <property type="evidence" value="ECO:0007669"/>
    <property type="project" value="UniProtKB-SubCell"/>
</dbReference>
<dbReference type="Pfam" id="PF10672">
    <property type="entry name" value="Methyltrans_SAM"/>
    <property type="match status" value="1"/>
</dbReference>
<dbReference type="PANTHER" id="PTHR42873">
    <property type="entry name" value="RIBOSOMAL RNA LARGE SUBUNIT METHYLTRANSFERASE"/>
    <property type="match status" value="1"/>
</dbReference>
<keyword evidence="2 9" id="KW-0963">Cytoplasm</keyword>
<dbReference type="CDD" id="cd11572">
    <property type="entry name" value="RlmI_M_like"/>
    <property type="match status" value="1"/>
</dbReference>
<evidence type="ECO:0000256" key="6">
    <source>
        <dbReference type="ARBA" id="ARBA00022691"/>
    </source>
</evidence>
<dbReference type="KEGG" id="vna:PN96_05475"/>
<dbReference type="SUPFAM" id="SSF88697">
    <property type="entry name" value="PUA domain-like"/>
    <property type="match status" value="1"/>
</dbReference>
<dbReference type="RefSeq" id="WP_014231914.1">
    <property type="nucleotide sequence ID" value="NZ_ATFJ01000004.1"/>
</dbReference>
<dbReference type="InterPro" id="IPR041532">
    <property type="entry name" value="RlmI-like_PUA"/>
</dbReference>
<dbReference type="EMBL" id="CP016345">
    <property type="protein sequence ID" value="ANQ12684.1"/>
    <property type="molecule type" value="Genomic_DNA"/>
</dbReference>
<dbReference type="Gene3D" id="2.30.130.10">
    <property type="entry name" value="PUA domain"/>
    <property type="match status" value="1"/>
</dbReference>
<keyword evidence="12" id="KW-1185">Reference proteome</keyword>
<dbReference type="InterPro" id="IPR023542">
    <property type="entry name" value="RLMI"/>
</dbReference>
<comment type="function">
    <text evidence="9">Specifically methylates the cytosine at position 1962 (m5C1962) of 23S rRNA.</text>
</comment>
<dbReference type="CDD" id="cd21153">
    <property type="entry name" value="PUA_RlmI"/>
    <property type="match status" value="1"/>
</dbReference>
<evidence type="ECO:0000256" key="7">
    <source>
        <dbReference type="ARBA" id="ARBA00022884"/>
    </source>
</evidence>
<dbReference type="InterPro" id="IPR015947">
    <property type="entry name" value="PUA-like_sf"/>
</dbReference>
<evidence type="ECO:0000313" key="11">
    <source>
        <dbReference type="EMBL" id="ANQ12684.1"/>
    </source>
</evidence>
<dbReference type="SUPFAM" id="SSF53335">
    <property type="entry name" value="S-adenosyl-L-methionine-dependent methyltransferases"/>
    <property type="match status" value="1"/>
</dbReference>
<dbReference type="PANTHER" id="PTHR42873:SF1">
    <property type="entry name" value="S-ADENOSYLMETHIONINE-DEPENDENT METHYLTRANSFERASE DOMAIN-CONTAINING PROTEIN"/>
    <property type="match status" value="1"/>
</dbReference>
<dbReference type="PROSITE" id="PS50890">
    <property type="entry name" value="PUA"/>
    <property type="match status" value="1"/>
</dbReference>
<evidence type="ECO:0000256" key="8">
    <source>
        <dbReference type="ARBA" id="ARBA00038091"/>
    </source>
</evidence>
<dbReference type="InterPro" id="IPR002478">
    <property type="entry name" value="PUA"/>
</dbReference>
<proteinExistence type="inferred from homology"/>
<comment type="similarity">
    <text evidence="8 9">Belongs to the methyltransferase superfamily. RlmI family.</text>
</comment>
<name>A0AAN0Y2U7_VIBNA</name>
<protein>
    <recommendedName>
        <fullName evidence="9">Ribosomal RNA large subunit methyltransferase I</fullName>
        <ecNumber evidence="9">2.1.1.191</ecNumber>
    </recommendedName>
    <alternativeName>
        <fullName evidence="9">23S rRNA m5C1962 methyltransferase</fullName>
    </alternativeName>
    <alternativeName>
        <fullName evidence="9">rRNA (cytosine-C(5)-)-methyltransferase RlmI</fullName>
    </alternativeName>
</protein>
<feature type="domain" description="PUA" evidence="10">
    <location>
        <begin position="3"/>
        <end position="86"/>
    </location>
</feature>
<evidence type="ECO:0000256" key="2">
    <source>
        <dbReference type="ARBA" id="ARBA00022490"/>
    </source>
</evidence>
<dbReference type="HAMAP" id="MF_01857">
    <property type="entry name" value="23SrRNA_methyltr_I"/>
    <property type="match status" value="1"/>
</dbReference>
<comment type="catalytic activity">
    <reaction evidence="9">
        <text>cytidine(1962) in 23S rRNA + S-adenosyl-L-methionine = 5-methylcytidine(1962) in 23S rRNA + S-adenosyl-L-homocysteine + H(+)</text>
        <dbReference type="Rhea" id="RHEA:42912"/>
        <dbReference type="Rhea" id="RHEA-COMP:10382"/>
        <dbReference type="Rhea" id="RHEA-COMP:10386"/>
        <dbReference type="ChEBI" id="CHEBI:15378"/>
        <dbReference type="ChEBI" id="CHEBI:57856"/>
        <dbReference type="ChEBI" id="CHEBI:59789"/>
        <dbReference type="ChEBI" id="CHEBI:74483"/>
        <dbReference type="ChEBI" id="CHEBI:82748"/>
        <dbReference type="EC" id="2.1.1.191"/>
    </reaction>
</comment>
<evidence type="ECO:0000259" key="10">
    <source>
        <dbReference type="SMART" id="SM00359"/>
    </source>
</evidence>
<sequence length="397" mass="44516">MTAAIYLVKGREKSVKRKHPWIFSRGINKVEGEPALGETVDVFTHDGKWLAKAAYSPESQIRARIWSFEKEDINKAFFVKRFKDAQLLREDVIERDGLTGYRLVAAESDGLPGVTIDRYQNFFVCQLLSAGAEYNKQAIVDALVECFPDCNVYERSDVAVRKKEGLKETTGVLHGEEPPKSVVIEENGVKISVDIVGGHKTGFYLDQRDSRQQAMKYMKDKEVLNCFSYTGGFGLYALKGGAKRVINADVSQPALDTAKFNAELNEFDISKKRAVFLNADVFKLLREYRDQGTQFDVVIMDPPKFAESKAQLNGACRGYKDINMLAMQILKPGGTLLTYSCSGLMDQVLFQKIIADAAVDANRQVKFVERFEQAADHPTDTAYPEGFYLKGFACKVL</sequence>
<keyword evidence="5 9" id="KW-0808">Transferase</keyword>
<evidence type="ECO:0000313" key="12">
    <source>
        <dbReference type="Proteomes" id="UP000092741"/>
    </source>
</evidence>
<dbReference type="GO" id="GO:0003723">
    <property type="term" value="F:RNA binding"/>
    <property type="evidence" value="ECO:0007669"/>
    <property type="project" value="UniProtKB-KW"/>
</dbReference>
<organism evidence="11 12">
    <name type="scientific">Vibrio natriegens NBRC 15636 = ATCC 14048 = DSM 759</name>
    <dbReference type="NCBI Taxonomy" id="1219067"/>
    <lineage>
        <taxon>Bacteria</taxon>
        <taxon>Pseudomonadati</taxon>
        <taxon>Pseudomonadota</taxon>
        <taxon>Gammaproteobacteria</taxon>
        <taxon>Vibrionales</taxon>
        <taxon>Vibrionaceae</taxon>
        <taxon>Vibrio</taxon>
    </lineage>
</organism>
<dbReference type="CDD" id="cd02440">
    <property type="entry name" value="AdoMet_MTases"/>
    <property type="match status" value="1"/>
</dbReference>
<dbReference type="SMART" id="SM00359">
    <property type="entry name" value="PUA"/>
    <property type="match status" value="1"/>
</dbReference>